<sequence>MFGHVEHGPDAWAQHLVDLRGLQTLTGGISEFVPLPFVHMSAPVYGRGRARRGPTLHECVLLHAVSRLVLFPAIPNIQASWVKMGPSRAAALLAAGCNDMGGVLMNESITRAAGAGHGQALLPADMEALIVAAGRDVLQRTTLYEAAPPGQVARALRGEQGNLQPLRFARSASGGL</sequence>
<keyword evidence="2" id="KW-0479">Metal-binding</keyword>
<dbReference type="InterPro" id="IPR045567">
    <property type="entry name" value="CofH/MnqC-like_C"/>
</dbReference>
<keyword evidence="2" id="KW-0004">4Fe-4S</keyword>
<evidence type="ECO:0000256" key="2">
    <source>
        <dbReference type="ARBA" id="ARBA00022485"/>
    </source>
</evidence>
<name>A0A7R9YTC8_9CHLO</name>
<feature type="domain" description="CofH/MqnC-like C-terminal" evidence="3">
    <location>
        <begin position="29"/>
        <end position="145"/>
    </location>
</feature>
<keyword evidence="2" id="KW-0408">Iron</keyword>
<dbReference type="EMBL" id="HBEC01014655">
    <property type="protein sequence ID" value="CAD8286742.1"/>
    <property type="molecule type" value="Transcribed_RNA"/>
</dbReference>
<proteinExistence type="predicted"/>
<reference evidence="4" key="1">
    <citation type="submission" date="2021-01" db="EMBL/GenBank/DDBJ databases">
        <authorList>
            <person name="Corre E."/>
            <person name="Pelletier E."/>
            <person name="Niang G."/>
            <person name="Scheremetjew M."/>
            <person name="Finn R."/>
            <person name="Kale V."/>
            <person name="Holt S."/>
            <person name="Cochrane G."/>
            <person name="Meng A."/>
            <person name="Brown T."/>
            <person name="Cohen L."/>
        </authorList>
    </citation>
    <scope>NUCLEOTIDE SEQUENCE</scope>
    <source>
        <strain evidence="4">CCMP219</strain>
    </source>
</reference>
<accession>A0A7R9YTC8</accession>
<dbReference type="GO" id="GO:0051539">
    <property type="term" value="F:4 iron, 4 sulfur cluster binding"/>
    <property type="evidence" value="ECO:0007669"/>
    <property type="project" value="UniProtKB-KW"/>
</dbReference>
<dbReference type="PANTHER" id="PTHR43076:SF1">
    <property type="entry name" value="LIPOYL SYNTHASE 2"/>
    <property type="match status" value="1"/>
</dbReference>
<dbReference type="InterPro" id="IPR058240">
    <property type="entry name" value="rSAM_sf"/>
</dbReference>
<dbReference type="PANTHER" id="PTHR43076">
    <property type="entry name" value="FO SYNTHASE (COFH)"/>
    <property type="match status" value="1"/>
</dbReference>
<dbReference type="Pfam" id="PF19288">
    <property type="entry name" value="CofH_C"/>
    <property type="match status" value="1"/>
</dbReference>
<evidence type="ECO:0000256" key="1">
    <source>
        <dbReference type="ARBA" id="ARBA00001966"/>
    </source>
</evidence>
<dbReference type="InterPro" id="IPR034405">
    <property type="entry name" value="F420"/>
</dbReference>
<evidence type="ECO:0000313" key="4">
    <source>
        <dbReference type="EMBL" id="CAD8286742.1"/>
    </source>
</evidence>
<organism evidence="4">
    <name type="scientific">Chlamydomonas euryale</name>
    <dbReference type="NCBI Taxonomy" id="1486919"/>
    <lineage>
        <taxon>Eukaryota</taxon>
        <taxon>Viridiplantae</taxon>
        <taxon>Chlorophyta</taxon>
        <taxon>core chlorophytes</taxon>
        <taxon>Chlorophyceae</taxon>
        <taxon>CS clade</taxon>
        <taxon>Chlamydomonadales</taxon>
        <taxon>Chlamydomonadaceae</taxon>
        <taxon>Chlamydomonas</taxon>
    </lineage>
</organism>
<keyword evidence="2" id="KW-0411">Iron-sulfur</keyword>
<protein>
    <recommendedName>
        <fullName evidence="3">CofH/MqnC-like C-terminal domain-containing protein</fullName>
    </recommendedName>
</protein>
<dbReference type="AlphaFoldDB" id="A0A7R9YTC8"/>
<evidence type="ECO:0000259" key="3">
    <source>
        <dbReference type="Pfam" id="PF19288"/>
    </source>
</evidence>
<gene>
    <name evidence="4" type="ORF">CEUR00632_LOCUS6780</name>
</gene>
<dbReference type="GO" id="GO:0044689">
    <property type="term" value="F:7,8-didemethyl-8-hydroxy-5-deazariboflavin synthase activity"/>
    <property type="evidence" value="ECO:0007669"/>
    <property type="project" value="TreeGrafter"/>
</dbReference>
<comment type="cofactor">
    <cofactor evidence="1">
        <name>[4Fe-4S] cluster</name>
        <dbReference type="ChEBI" id="CHEBI:49883"/>
    </cofactor>
</comment>
<dbReference type="SUPFAM" id="SSF102114">
    <property type="entry name" value="Radical SAM enzymes"/>
    <property type="match status" value="1"/>
</dbReference>